<keyword evidence="4" id="KW-0808">Transferase</keyword>
<protein>
    <recommendedName>
        <fullName evidence="2">histidine kinase</fullName>
        <ecNumber evidence="2">2.7.13.3</ecNumber>
    </recommendedName>
</protein>
<evidence type="ECO:0000313" key="13">
    <source>
        <dbReference type="Proteomes" id="UP000438182"/>
    </source>
</evidence>
<keyword evidence="9" id="KW-1133">Transmembrane helix</keyword>
<evidence type="ECO:0000259" key="11">
    <source>
        <dbReference type="Pfam" id="PF13796"/>
    </source>
</evidence>
<keyword evidence="8" id="KW-0902">Two-component regulatory system</keyword>
<dbReference type="RefSeq" id="WP_160422697.1">
    <property type="nucleotide sequence ID" value="NZ_WSTA01000005.1"/>
</dbReference>
<dbReference type="GO" id="GO:0000155">
    <property type="term" value="F:phosphorelay sensor kinase activity"/>
    <property type="evidence" value="ECO:0007669"/>
    <property type="project" value="InterPro"/>
</dbReference>
<dbReference type="Gene3D" id="1.20.5.1930">
    <property type="match status" value="1"/>
</dbReference>
<sequence length="473" mass="50665">MVDTTAAPGGAAAAVPAAGRERRGYARAWAGVPGHLGYLLPTLPIAVVSAVVIWTLFWTGWGLFVLFIGIPLVVASLYTSRGFGTAELMRLGWTDLPEIPRPRWSSTPPNAGFWRSVFAPFVDLHYWLYFLHSAIVSLVLTIVTWSLTIAWVSVTAGGLTYWIWGRFADGDRGGIWINEVVLDWIMPGNPWNLANPVAETLFWFVIGLLFALALPYVLRALTAVHWGAARLMLGRWESEELREEVVRLDASRGAAIRAEDAALRRLERDIHDGPQQRLIRLQMDLAAVERRLETDPAAARTLLGEARLQTTEALEELRALSRGVAPPLLQDRGLAVALDALAARSAVPVIVDQRARAAALPPAIERNAYFIVAELLTNAGKHSVASGVRLTTATRTDEFGRSWLDLWVGDNGDGGATSVPGHGLDGLSERVAGLGGVLVVDSPIGGPTNIGAHLPIAVAGATGAGSASGSMGA</sequence>
<evidence type="ECO:0000259" key="10">
    <source>
        <dbReference type="Pfam" id="PF07730"/>
    </source>
</evidence>
<feature type="domain" description="Putative sensor" evidence="11">
    <location>
        <begin position="38"/>
        <end position="233"/>
    </location>
</feature>
<organism evidence="12 13">
    <name type="scientific">Agromyces seonyuensis</name>
    <dbReference type="NCBI Taxonomy" id="2662446"/>
    <lineage>
        <taxon>Bacteria</taxon>
        <taxon>Bacillati</taxon>
        <taxon>Actinomycetota</taxon>
        <taxon>Actinomycetes</taxon>
        <taxon>Micrococcales</taxon>
        <taxon>Microbacteriaceae</taxon>
        <taxon>Agromyces</taxon>
    </lineage>
</organism>
<dbReference type="Pfam" id="PF07730">
    <property type="entry name" value="HisKA_3"/>
    <property type="match status" value="1"/>
</dbReference>
<evidence type="ECO:0000256" key="1">
    <source>
        <dbReference type="ARBA" id="ARBA00000085"/>
    </source>
</evidence>
<evidence type="ECO:0000256" key="9">
    <source>
        <dbReference type="SAM" id="Phobius"/>
    </source>
</evidence>
<dbReference type="EC" id="2.7.13.3" evidence="2"/>
<dbReference type="InterPro" id="IPR036890">
    <property type="entry name" value="HATPase_C_sf"/>
</dbReference>
<dbReference type="GO" id="GO:0005524">
    <property type="term" value="F:ATP binding"/>
    <property type="evidence" value="ECO:0007669"/>
    <property type="project" value="UniProtKB-KW"/>
</dbReference>
<evidence type="ECO:0000256" key="8">
    <source>
        <dbReference type="ARBA" id="ARBA00023012"/>
    </source>
</evidence>
<dbReference type="PANTHER" id="PTHR24421:SF10">
    <property type="entry name" value="NITRATE_NITRITE SENSOR PROTEIN NARQ"/>
    <property type="match status" value="1"/>
</dbReference>
<feature type="transmembrane region" description="Helical" evidence="9">
    <location>
        <begin position="36"/>
        <end position="57"/>
    </location>
</feature>
<keyword evidence="9" id="KW-0472">Membrane</keyword>
<keyword evidence="3" id="KW-0597">Phosphoprotein</keyword>
<accession>A0A6I4NT06</accession>
<keyword evidence="6" id="KW-0418">Kinase</keyword>
<keyword evidence="9" id="KW-0812">Transmembrane</keyword>
<keyword evidence="13" id="KW-1185">Reference proteome</keyword>
<dbReference type="SUPFAM" id="SSF55874">
    <property type="entry name" value="ATPase domain of HSP90 chaperone/DNA topoisomerase II/histidine kinase"/>
    <property type="match status" value="1"/>
</dbReference>
<comment type="caution">
    <text evidence="12">The sequence shown here is derived from an EMBL/GenBank/DDBJ whole genome shotgun (WGS) entry which is preliminary data.</text>
</comment>
<dbReference type="Gene3D" id="3.30.565.10">
    <property type="entry name" value="Histidine kinase-like ATPase, C-terminal domain"/>
    <property type="match status" value="1"/>
</dbReference>
<dbReference type="InterPro" id="IPR025828">
    <property type="entry name" value="Put_sensor_dom"/>
</dbReference>
<evidence type="ECO:0000256" key="2">
    <source>
        <dbReference type="ARBA" id="ARBA00012438"/>
    </source>
</evidence>
<proteinExistence type="predicted"/>
<dbReference type="Proteomes" id="UP000438182">
    <property type="component" value="Unassembled WGS sequence"/>
</dbReference>
<evidence type="ECO:0000256" key="6">
    <source>
        <dbReference type="ARBA" id="ARBA00022777"/>
    </source>
</evidence>
<feature type="domain" description="Signal transduction histidine kinase subgroup 3 dimerisation and phosphoacceptor" evidence="10">
    <location>
        <begin position="264"/>
        <end position="327"/>
    </location>
</feature>
<dbReference type="AlphaFoldDB" id="A0A6I4NT06"/>
<gene>
    <name evidence="12" type="ORF">GB864_02095</name>
</gene>
<keyword evidence="7" id="KW-0067">ATP-binding</keyword>
<dbReference type="Pfam" id="PF13796">
    <property type="entry name" value="Sensor"/>
    <property type="match status" value="1"/>
</dbReference>
<evidence type="ECO:0000256" key="7">
    <source>
        <dbReference type="ARBA" id="ARBA00022840"/>
    </source>
</evidence>
<dbReference type="CDD" id="cd16917">
    <property type="entry name" value="HATPase_UhpB-NarQ-NarX-like"/>
    <property type="match status" value="1"/>
</dbReference>
<dbReference type="InterPro" id="IPR050482">
    <property type="entry name" value="Sensor_HK_TwoCompSys"/>
</dbReference>
<dbReference type="InterPro" id="IPR011712">
    <property type="entry name" value="Sig_transdc_His_kin_sub3_dim/P"/>
</dbReference>
<keyword evidence="5" id="KW-0547">Nucleotide-binding</keyword>
<reference evidence="12 13" key="1">
    <citation type="submission" date="2019-12" db="EMBL/GenBank/DDBJ databases">
        <authorList>
            <person name="Kim Y.S."/>
        </authorList>
    </citation>
    <scope>NUCLEOTIDE SEQUENCE [LARGE SCALE GENOMIC DNA]</scope>
    <source>
        <strain evidence="12 13">MMS17-SY077</strain>
    </source>
</reference>
<dbReference type="GO" id="GO:0046983">
    <property type="term" value="F:protein dimerization activity"/>
    <property type="evidence" value="ECO:0007669"/>
    <property type="project" value="InterPro"/>
</dbReference>
<dbReference type="PANTHER" id="PTHR24421">
    <property type="entry name" value="NITRATE/NITRITE SENSOR PROTEIN NARX-RELATED"/>
    <property type="match status" value="1"/>
</dbReference>
<evidence type="ECO:0000256" key="3">
    <source>
        <dbReference type="ARBA" id="ARBA00022553"/>
    </source>
</evidence>
<feature type="transmembrane region" description="Helical" evidence="9">
    <location>
        <begin position="63"/>
        <end position="80"/>
    </location>
</feature>
<feature type="transmembrane region" description="Helical" evidence="9">
    <location>
        <begin position="201"/>
        <end position="222"/>
    </location>
</feature>
<dbReference type="GO" id="GO:0016020">
    <property type="term" value="C:membrane"/>
    <property type="evidence" value="ECO:0007669"/>
    <property type="project" value="InterPro"/>
</dbReference>
<evidence type="ECO:0000256" key="5">
    <source>
        <dbReference type="ARBA" id="ARBA00022741"/>
    </source>
</evidence>
<name>A0A6I4NT06_9MICO</name>
<comment type="catalytic activity">
    <reaction evidence="1">
        <text>ATP + protein L-histidine = ADP + protein N-phospho-L-histidine.</text>
        <dbReference type="EC" id="2.7.13.3"/>
    </reaction>
</comment>
<feature type="transmembrane region" description="Helical" evidence="9">
    <location>
        <begin position="126"/>
        <end position="152"/>
    </location>
</feature>
<evidence type="ECO:0000256" key="4">
    <source>
        <dbReference type="ARBA" id="ARBA00022679"/>
    </source>
</evidence>
<evidence type="ECO:0000313" key="12">
    <source>
        <dbReference type="EMBL" id="MWB97353.1"/>
    </source>
</evidence>
<dbReference type="EMBL" id="WSTA01000005">
    <property type="protein sequence ID" value="MWB97353.1"/>
    <property type="molecule type" value="Genomic_DNA"/>
</dbReference>